<accession>A0A319EP95</accession>
<reference evidence="4 5" key="1">
    <citation type="submission" date="2018-02" db="EMBL/GenBank/DDBJ databases">
        <title>The genomes of Aspergillus section Nigri reveals drivers in fungal speciation.</title>
        <authorList>
            <consortium name="DOE Joint Genome Institute"/>
            <person name="Vesth T.C."/>
            <person name="Nybo J."/>
            <person name="Theobald S."/>
            <person name="Brandl J."/>
            <person name="Frisvad J.C."/>
            <person name="Nielsen K.F."/>
            <person name="Lyhne E.K."/>
            <person name="Kogle M.E."/>
            <person name="Kuo A."/>
            <person name="Riley R."/>
            <person name="Clum A."/>
            <person name="Nolan M."/>
            <person name="Lipzen A."/>
            <person name="Salamov A."/>
            <person name="Henrissat B."/>
            <person name="Wiebenga A."/>
            <person name="De vries R.P."/>
            <person name="Grigoriev I.V."/>
            <person name="Mortensen U.H."/>
            <person name="Andersen M.R."/>
            <person name="Baker S.E."/>
        </authorList>
    </citation>
    <scope>NUCLEOTIDE SEQUENCE [LARGE SCALE GENOMIC DNA]</scope>
    <source>
        <strain evidence="4 5">CBS 121057</strain>
    </source>
</reference>
<name>A0A319EP95_ASPSB</name>
<dbReference type="SMART" id="SM00355">
    <property type="entry name" value="ZnF_C2H2"/>
    <property type="match status" value="2"/>
</dbReference>
<feature type="compositionally biased region" description="Polar residues" evidence="2">
    <location>
        <begin position="74"/>
        <end position="91"/>
    </location>
</feature>
<sequence>MLPARNTSSRQHISPNPSPEQPAPIYPMGYVGIATSTSAYNTIPPLAATHSTQYAPNYTPLPINYHANTSTGYNHRTSSQMSHPSHQPFSGGSSGDLQAYSMQSANGHLGDIHPHSPFESVPRGGLGSYDINNLIATSTPPNRAYYESGSLQWGVSHPQAPLQCGWAGCTNSKSFNRPADLLRHVRNLHVTPNAYVCRVNNCGRAFNRKDNLMEHIARVHHLLREL</sequence>
<dbReference type="Proteomes" id="UP000248423">
    <property type="component" value="Unassembled WGS sequence"/>
</dbReference>
<keyword evidence="1" id="KW-0863">Zinc-finger</keyword>
<feature type="region of interest" description="Disordered" evidence="2">
    <location>
        <begin position="74"/>
        <end position="94"/>
    </location>
</feature>
<dbReference type="InterPro" id="IPR036236">
    <property type="entry name" value="Znf_C2H2_sf"/>
</dbReference>
<keyword evidence="1" id="KW-0479">Metal-binding</keyword>
<dbReference type="PROSITE" id="PS50157">
    <property type="entry name" value="ZINC_FINGER_C2H2_2"/>
    <property type="match status" value="1"/>
</dbReference>
<dbReference type="Pfam" id="PF00096">
    <property type="entry name" value="zf-C2H2"/>
    <property type="match status" value="1"/>
</dbReference>
<dbReference type="SUPFAM" id="SSF57667">
    <property type="entry name" value="beta-beta-alpha zinc fingers"/>
    <property type="match status" value="1"/>
</dbReference>
<gene>
    <name evidence="4" type="ORF">BO78DRAFT_415692</name>
</gene>
<dbReference type="GO" id="GO:0008270">
    <property type="term" value="F:zinc ion binding"/>
    <property type="evidence" value="ECO:0007669"/>
    <property type="project" value="UniProtKB-KW"/>
</dbReference>
<keyword evidence="5" id="KW-1185">Reference proteome</keyword>
<proteinExistence type="predicted"/>
<evidence type="ECO:0000256" key="2">
    <source>
        <dbReference type="SAM" id="MobiDB-lite"/>
    </source>
</evidence>
<dbReference type="AlphaFoldDB" id="A0A319EP95"/>
<keyword evidence="1" id="KW-0862">Zinc</keyword>
<dbReference type="PROSITE" id="PS00028">
    <property type="entry name" value="ZINC_FINGER_C2H2_1"/>
    <property type="match status" value="1"/>
</dbReference>
<dbReference type="VEuPathDB" id="FungiDB:BO78DRAFT_415692"/>
<dbReference type="EMBL" id="KZ826327">
    <property type="protein sequence ID" value="PYI09415.1"/>
    <property type="molecule type" value="Genomic_DNA"/>
</dbReference>
<evidence type="ECO:0000313" key="5">
    <source>
        <dbReference type="Proteomes" id="UP000248423"/>
    </source>
</evidence>
<dbReference type="OrthoDB" id="2687452at2759"/>
<feature type="region of interest" description="Disordered" evidence="2">
    <location>
        <begin position="1"/>
        <end position="24"/>
    </location>
</feature>
<protein>
    <recommendedName>
        <fullName evidence="3">C2H2-type domain-containing protein</fullName>
    </recommendedName>
</protein>
<feature type="domain" description="C2H2-type" evidence="3">
    <location>
        <begin position="195"/>
        <end position="225"/>
    </location>
</feature>
<organism evidence="4 5">
    <name type="scientific">Aspergillus sclerotiicarbonarius (strain CBS 121057 / IBT 28362)</name>
    <dbReference type="NCBI Taxonomy" id="1448318"/>
    <lineage>
        <taxon>Eukaryota</taxon>
        <taxon>Fungi</taxon>
        <taxon>Dikarya</taxon>
        <taxon>Ascomycota</taxon>
        <taxon>Pezizomycotina</taxon>
        <taxon>Eurotiomycetes</taxon>
        <taxon>Eurotiomycetidae</taxon>
        <taxon>Eurotiales</taxon>
        <taxon>Aspergillaceae</taxon>
        <taxon>Aspergillus</taxon>
        <taxon>Aspergillus subgen. Circumdati</taxon>
    </lineage>
</organism>
<evidence type="ECO:0000313" key="4">
    <source>
        <dbReference type="EMBL" id="PYI09415.1"/>
    </source>
</evidence>
<dbReference type="InterPro" id="IPR013087">
    <property type="entry name" value="Znf_C2H2_type"/>
</dbReference>
<feature type="compositionally biased region" description="Polar residues" evidence="2">
    <location>
        <begin position="1"/>
        <end position="15"/>
    </location>
</feature>
<evidence type="ECO:0000256" key="1">
    <source>
        <dbReference type="PROSITE-ProRule" id="PRU00042"/>
    </source>
</evidence>
<dbReference type="Gene3D" id="3.30.160.60">
    <property type="entry name" value="Classic Zinc Finger"/>
    <property type="match status" value="2"/>
</dbReference>
<evidence type="ECO:0000259" key="3">
    <source>
        <dbReference type="PROSITE" id="PS50157"/>
    </source>
</evidence>
<dbReference type="STRING" id="1448318.A0A319EP95"/>